<dbReference type="Proteomes" id="UP001597261">
    <property type="component" value="Unassembled WGS sequence"/>
</dbReference>
<dbReference type="RefSeq" id="WP_381085683.1">
    <property type="nucleotide sequence ID" value="NZ_JBHUDX010000062.1"/>
</dbReference>
<reference evidence="3" key="1">
    <citation type="journal article" date="2019" name="Int. J. Syst. Evol. Microbiol.">
        <title>The Global Catalogue of Microorganisms (GCM) 10K type strain sequencing project: providing services to taxonomists for standard genome sequencing and annotation.</title>
        <authorList>
            <consortium name="The Broad Institute Genomics Platform"/>
            <consortium name="The Broad Institute Genome Sequencing Center for Infectious Disease"/>
            <person name="Wu L."/>
            <person name="Ma J."/>
        </authorList>
    </citation>
    <scope>NUCLEOTIDE SEQUENCE [LARGE SCALE GENOMIC DNA]</scope>
    <source>
        <strain evidence="3">CGMCC 1.12470</strain>
    </source>
</reference>
<evidence type="ECO:0000256" key="1">
    <source>
        <dbReference type="SAM" id="MobiDB-lite"/>
    </source>
</evidence>
<sequence length="216" mass="23520">MPRTVDLSRPLEPGMPHARTVPAPRFTPTSTWAEHRMRVMRLDVPTHIGTHLDAPSHFVEDGATVDRLPLSALVGRAYCLEVLRDGPDPITADDLKAAVDLEPGDALLIRTGWDDRYTEPAYVDRHPYLAVDAAEWAVATGLRLIGMDTLSPDLPMSMRPPNFSYDVHRTLLGAGTPIVENLVLREISGQWCTLFVGVLNVCGGDGAPARALAVLA</sequence>
<accession>A0ABW4IW26</accession>
<gene>
    <name evidence="2" type="ORF">ACFSL4_22315</name>
</gene>
<dbReference type="SUPFAM" id="SSF102198">
    <property type="entry name" value="Putative cyclase"/>
    <property type="match status" value="1"/>
</dbReference>
<dbReference type="EC" id="3.5.-.-" evidence="2"/>
<dbReference type="Pfam" id="PF04199">
    <property type="entry name" value="Cyclase"/>
    <property type="match status" value="1"/>
</dbReference>
<comment type="caution">
    <text evidence="2">The sequence shown here is derived from an EMBL/GenBank/DDBJ whole genome shotgun (WGS) entry which is preliminary data.</text>
</comment>
<keyword evidence="3" id="KW-1185">Reference proteome</keyword>
<evidence type="ECO:0000313" key="3">
    <source>
        <dbReference type="Proteomes" id="UP001597261"/>
    </source>
</evidence>
<organism evidence="2 3">
    <name type="scientific">Streptomyces caeni</name>
    <dbReference type="NCBI Taxonomy" id="2307231"/>
    <lineage>
        <taxon>Bacteria</taxon>
        <taxon>Bacillati</taxon>
        <taxon>Actinomycetota</taxon>
        <taxon>Actinomycetes</taxon>
        <taxon>Kitasatosporales</taxon>
        <taxon>Streptomycetaceae</taxon>
        <taxon>Streptomyces</taxon>
    </lineage>
</organism>
<dbReference type="PANTHER" id="PTHR31118">
    <property type="entry name" value="CYCLASE-LIKE PROTEIN 2"/>
    <property type="match status" value="1"/>
</dbReference>
<dbReference type="GO" id="GO:0016787">
    <property type="term" value="F:hydrolase activity"/>
    <property type="evidence" value="ECO:0007669"/>
    <property type="project" value="UniProtKB-KW"/>
</dbReference>
<feature type="region of interest" description="Disordered" evidence="1">
    <location>
        <begin position="1"/>
        <end position="27"/>
    </location>
</feature>
<protein>
    <submittedName>
        <fullName evidence="2">Cyclase family protein</fullName>
        <ecNumber evidence="2">3.5.-.-</ecNumber>
    </submittedName>
</protein>
<proteinExistence type="predicted"/>
<dbReference type="PANTHER" id="PTHR31118:SF32">
    <property type="entry name" value="KYNURENINE FORMAMIDASE"/>
    <property type="match status" value="1"/>
</dbReference>
<dbReference type="EMBL" id="JBHUDX010000062">
    <property type="protein sequence ID" value="MFD1660861.1"/>
    <property type="molecule type" value="Genomic_DNA"/>
</dbReference>
<evidence type="ECO:0000313" key="2">
    <source>
        <dbReference type="EMBL" id="MFD1660861.1"/>
    </source>
</evidence>
<dbReference type="Gene3D" id="3.50.30.50">
    <property type="entry name" value="Putative cyclase"/>
    <property type="match status" value="1"/>
</dbReference>
<name>A0ABW4IW26_9ACTN</name>
<dbReference type="InterPro" id="IPR037175">
    <property type="entry name" value="KFase_sf"/>
</dbReference>
<keyword evidence="2" id="KW-0378">Hydrolase</keyword>
<dbReference type="InterPro" id="IPR007325">
    <property type="entry name" value="KFase/CYL"/>
</dbReference>